<dbReference type="GO" id="GO:0070651">
    <property type="term" value="P:nonfunctional rRNA decay"/>
    <property type="evidence" value="ECO:0007669"/>
    <property type="project" value="TreeGrafter"/>
</dbReference>
<dbReference type="GO" id="GO:0032790">
    <property type="term" value="P:ribosome disassembly"/>
    <property type="evidence" value="ECO:0007669"/>
    <property type="project" value="TreeGrafter"/>
</dbReference>
<reference evidence="3" key="1">
    <citation type="submission" date="2022-11" db="UniProtKB">
        <authorList>
            <consortium name="WormBaseParasite"/>
        </authorList>
    </citation>
    <scope>IDENTIFICATION</scope>
</reference>
<dbReference type="AlphaFoldDB" id="A0A915HTE1"/>
<dbReference type="InterPro" id="IPR004405">
    <property type="entry name" value="TF_pelota"/>
</dbReference>
<dbReference type="InterPro" id="IPR005141">
    <property type="entry name" value="eRF1_2"/>
</dbReference>
<sequence>MHEGLANVCLITSNMTIVRAKIDVNIPRKRKGNAAQHDKDIFKANQCLCTARDVTRKNFSID</sequence>
<dbReference type="GO" id="GO:0005737">
    <property type="term" value="C:cytoplasm"/>
    <property type="evidence" value="ECO:0007669"/>
    <property type="project" value="TreeGrafter"/>
</dbReference>
<organism evidence="2 3">
    <name type="scientific">Romanomermis culicivorax</name>
    <name type="common">Nematode worm</name>
    <dbReference type="NCBI Taxonomy" id="13658"/>
    <lineage>
        <taxon>Eukaryota</taxon>
        <taxon>Metazoa</taxon>
        <taxon>Ecdysozoa</taxon>
        <taxon>Nematoda</taxon>
        <taxon>Enoplea</taxon>
        <taxon>Dorylaimia</taxon>
        <taxon>Mermithida</taxon>
        <taxon>Mermithoidea</taxon>
        <taxon>Mermithidae</taxon>
        <taxon>Romanomermis</taxon>
    </lineage>
</organism>
<name>A0A915HTE1_ROMCU</name>
<dbReference type="GO" id="GO:0071025">
    <property type="term" value="P:RNA surveillance"/>
    <property type="evidence" value="ECO:0007669"/>
    <property type="project" value="InterPro"/>
</dbReference>
<keyword evidence="2" id="KW-1185">Reference proteome</keyword>
<dbReference type="InterPro" id="IPR042226">
    <property type="entry name" value="eFR1_2_sf"/>
</dbReference>
<dbReference type="SUPFAM" id="SSF53137">
    <property type="entry name" value="Translational machinery components"/>
    <property type="match status" value="1"/>
</dbReference>
<dbReference type="Proteomes" id="UP000887565">
    <property type="component" value="Unplaced"/>
</dbReference>
<dbReference type="GO" id="GO:0070481">
    <property type="term" value="P:nuclear-transcribed mRNA catabolic process, non-stop decay"/>
    <property type="evidence" value="ECO:0007669"/>
    <property type="project" value="InterPro"/>
</dbReference>
<evidence type="ECO:0000313" key="2">
    <source>
        <dbReference type="Proteomes" id="UP000887565"/>
    </source>
</evidence>
<accession>A0A915HTE1</accession>
<evidence type="ECO:0000313" key="3">
    <source>
        <dbReference type="WBParaSite" id="nRc.2.0.1.t04662-RA"/>
    </source>
</evidence>
<dbReference type="Gene3D" id="3.30.420.60">
    <property type="entry name" value="eRF1 domain 2"/>
    <property type="match status" value="1"/>
</dbReference>
<dbReference type="Pfam" id="PF03464">
    <property type="entry name" value="eRF1_2"/>
    <property type="match status" value="1"/>
</dbReference>
<evidence type="ECO:0000259" key="1">
    <source>
        <dbReference type="Pfam" id="PF03464"/>
    </source>
</evidence>
<feature type="domain" description="eRF1" evidence="1">
    <location>
        <begin position="1"/>
        <end position="37"/>
    </location>
</feature>
<proteinExistence type="predicted"/>
<protein>
    <submittedName>
        <fullName evidence="3">ERF1 domain-containing protein</fullName>
    </submittedName>
</protein>
<dbReference type="PANTHER" id="PTHR10853">
    <property type="entry name" value="PELOTA"/>
    <property type="match status" value="1"/>
</dbReference>
<dbReference type="PANTHER" id="PTHR10853:SF0">
    <property type="entry name" value="PROTEIN PELOTA HOMOLOG"/>
    <property type="match status" value="1"/>
</dbReference>
<dbReference type="GO" id="GO:0070966">
    <property type="term" value="P:nuclear-transcribed mRNA catabolic process, no-go decay"/>
    <property type="evidence" value="ECO:0007669"/>
    <property type="project" value="InterPro"/>
</dbReference>
<dbReference type="WBParaSite" id="nRc.2.0.1.t04662-RA">
    <property type="protein sequence ID" value="nRc.2.0.1.t04662-RA"/>
    <property type="gene ID" value="nRc.2.0.1.g04662"/>
</dbReference>